<dbReference type="EMBL" id="WBZB01000042">
    <property type="protein sequence ID" value="KAB3527446.1"/>
    <property type="molecule type" value="Genomic_DNA"/>
</dbReference>
<name>A0A833HMD3_9FIRM</name>
<evidence type="ECO:0000313" key="1">
    <source>
        <dbReference type="EMBL" id="KAB3527446.1"/>
    </source>
</evidence>
<keyword evidence="2" id="KW-1185">Reference proteome</keyword>
<accession>A0A833HMD3</accession>
<comment type="caution">
    <text evidence="1">The sequence shown here is derived from an EMBL/GenBank/DDBJ whole genome shotgun (WGS) entry which is preliminary data.</text>
</comment>
<dbReference type="AlphaFoldDB" id="A0A833HMD3"/>
<dbReference type="OrthoDB" id="42613at2"/>
<evidence type="ECO:0000313" key="2">
    <source>
        <dbReference type="Proteomes" id="UP000465601"/>
    </source>
</evidence>
<proteinExistence type="predicted"/>
<protein>
    <submittedName>
        <fullName evidence="1">ImmA/IrrE family metallo-endopeptidase</fullName>
    </submittedName>
</protein>
<reference evidence="1 2" key="1">
    <citation type="submission" date="2019-10" db="EMBL/GenBank/DDBJ databases">
        <title>Alkaliphilus serpentinus sp. nov. and Alkaliphilus pronyensis sp. nov., two novel anaerobic alkaliphilic species isolated from the serpentinized-hosted hydrothermal field of the Prony Bay (New Caledonia).</title>
        <authorList>
            <person name="Postec A."/>
        </authorList>
    </citation>
    <scope>NUCLEOTIDE SEQUENCE [LARGE SCALE GENOMIC DNA]</scope>
    <source>
        <strain evidence="1 2">LacT</strain>
    </source>
</reference>
<dbReference type="RefSeq" id="WP_151866618.1">
    <property type="nucleotide sequence ID" value="NZ_WBZB01000042.1"/>
</dbReference>
<dbReference type="Proteomes" id="UP000465601">
    <property type="component" value="Unassembled WGS sequence"/>
</dbReference>
<sequence length="89" mass="10495">MRRIGDSDNLLINAKANRFAAEFLLPTETLSTYVKKHNRGNINLDNWNNHALLRLIAQLQIDYQVPYRMIVKRLHEIDSINKQVKKNCY</sequence>
<organism evidence="1 2">
    <name type="scientific">Alkaliphilus serpentinus</name>
    <dbReference type="NCBI Taxonomy" id="1482731"/>
    <lineage>
        <taxon>Bacteria</taxon>
        <taxon>Bacillati</taxon>
        <taxon>Bacillota</taxon>
        <taxon>Clostridia</taxon>
        <taxon>Peptostreptococcales</taxon>
        <taxon>Natronincolaceae</taxon>
        <taxon>Alkaliphilus</taxon>
    </lineage>
</organism>
<gene>
    <name evidence="1" type="ORF">F8153_12120</name>
</gene>